<evidence type="ECO:0000313" key="1">
    <source>
        <dbReference type="EMBL" id="GCC22336.1"/>
    </source>
</evidence>
<proteinExistence type="predicted"/>
<dbReference type="AlphaFoldDB" id="A0A401RW25"/>
<keyword evidence="2" id="KW-1185">Reference proteome</keyword>
<dbReference type="EMBL" id="BEZZ01000009">
    <property type="protein sequence ID" value="GCC22336.1"/>
    <property type="molecule type" value="Genomic_DNA"/>
</dbReference>
<dbReference type="Proteomes" id="UP000287033">
    <property type="component" value="Unassembled WGS sequence"/>
</dbReference>
<protein>
    <submittedName>
        <fullName evidence="1">Uncharacterized protein</fullName>
    </submittedName>
</protein>
<reference evidence="1 2" key="1">
    <citation type="journal article" date="2018" name="Nat. Ecol. Evol.">
        <title>Shark genomes provide insights into elasmobranch evolution and the origin of vertebrates.</title>
        <authorList>
            <person name="Hara Y"/>
            <person name="Yamaguchi K"/>
            <person name="Onimaru K"/>
            <person name="Kadota M"/>
            <person name="Koyanagi M"/>
            <person name="Keeley SD"/>
            <person name="Tatsumi K"/>
            <person name="Tanaka K"/>
            <person name="Motone F"/>
            <person name="Kageyama Y"/>
            <person name="Nozu R"/>
            <person name="Adachi N"/>
            <person name="Nishimura O"/>
            <person name="Nakagawa R"/>
            <person name="Tanegashima C"/>
            <person name="Kiyatake I"/>
            <person name="Matsumoto R"/>
            <person name="Murakumo K"/>
            <person name="Nishida K"/>
            <person name="Terakita A"/>
            <person name="Kuratani S"/>
            <person name="Sato K"/>
            <person name="Hyodo S Kuraku.S."/>
        </authorList>
    </citation>
    <scope>NUCLEOTIDE SEQUENCE [LARGE SCALE GENOMIC DNA]</scope>
</reference>
<gene>
    <name evidence="1" type="ORF">chiPu_0000724</name>
</gene>
<accession>A0A401RW25</accession>
<comment type="caution">
    <text evidence="1">The sequence shown here is derived from an EMBL/GenBank/DDBJ whole genome shotgun (WGS) entry which is preliminary data.</text>
</comment>
<name>A0A401RW25_CHIPU</name>
<sequence>MLYAFRCKQEKGLVKRNGKGLNNHATGHNIVENQGSVSVDFCRKDEMRVILEALSICAYDLQLVIAPTATSAVENGTYSAAIHIAKPKELTTEPMLPSKYSSKRFIITNGSRDRSNGCQTSHTWVSGADDAVL</sequence>
<organism evidence="1 2">
    <name type="scientific">Chiloscyllium punctatum</name>
    <name type="common">Brownbanded bambooshark</name>
    <name type="synonym">Hemiscyllium punctatum</name>
    <dbReference type="NCBI Taxonomy" id="137246"/>
    <lineage>
        <taxon>Eukaryota</taxon>
        <taxon>Metazoa</taxon>
        <taxon>Chordata</taxon>
        <taxon>Craniata</taxon>
        <taxon>Vertebrata</taxon>
        <taxon>Chondrichthyes</taxon>
        <taxon>Elasmobranchii</taxon>
        <taxon>Galeomorphii</taxon>
        <taxon>Galeoidea</taxon>
        <taxon>Orectolobiformes</taxon>
        <taxon>Hemiscylliidae</taxon>
        <taxon>Chiloscyllium</taxon>
    </lineage>
</organism>
<evidence type="ECO:0000313" key="2">
    <source>
        <dbReference type="Proteomes" id="UP000287033"/>
    </source>
</evidence>